<reference evidence="1 2" key="1">
    <citation type="journal article" date="2022" name="Hortic Res">
        <title>A haplotype resolved chromosomal level avocado genome allows analysis of novel avocado genes.</title>
        <authorList>
            <person name="Nath O."/>
            <person name="Fletcher S.J."/>
            <person name="Hayward A."/>
            <person name="Shaw L.M."/>
            <person name="Masouleh A.K."/>
            <person name="Furtado A."/>
            <person name="Henry R.J."/>
            <person name="Mitter N."/>
        </authorList>
    </citation>
    <scope>NUCLEOTIDE SEQUENCE [LARGE SCALE GENOMIC DNA]</scope>
    <source>
        <strain evidence="2">cv. Hass</strain>
    </source>
</reference>
<accession>A0ACC2KUE2</accession>
<keyword evidence="2" id="KW-1185">Reference proteome</keyword>
<gene>
    <name evidence="1" type="ORF">MRB53_033150</name>
</gene>
<dbReference type="Proteomes" id="UP001234297">
    <property type="component" value="Chromosome 11"/>
</dbReference>
<organism evidence="1 2">
    <name type="scientific">Persea americana</name>
    <name type="common">Avocado</name>
    <dbReference type="NCBI Taxonomy" id="3435"/>
    <lineage>
        <taxon>Eukaryota</taxon>
        <taxon>Viridiplantae</taxon>
        <taxon>Streptophyta</taxon>
        <taxon>Embryophyta</taxon>
        <taxon>Tracheophyta</taxon>
        <taxon>Spermatophyta</taxon>
        <taxon>Magnoliopsida</taxon>
        <taxon>Magnoliidae</taxon>
        <taxon>Laurales</taxon>
        <taxon>Lauraceae</taxon>
        <taxon>Persea</taxon>
    </lineage>
</organism>
<evidence type="ECO:0000313" key="2">
    <source>
        <dbReference type="Proteomes" id="UP001234297"/>
    </source>
</evidence>
<proteinExistence type="predicted"/>
<sequence>MAAVNAIPCCFLPFSSLLSQTNLRYYDSPSLSTTFRSSKPNFPSFSSTSSSSPSSSSSLLAQFPPKPLPSFPLQNQQRSHHQTLLLHPSNDADGDADQLFDRCLHLLRLCNEIRIGKSIHAVLAKAQDQDMDTRLANSLIVMYLRLGYLAYARTIFDLLSSPDVASYTTLISAYAKCSRESEAVRLFFRMRLEDVQPNEFTFVAILTACIRSCDLQLGSQVHSLAIKTDHVSCVFVSNALMGVYVKCGRINDALQMFDEMPVRDVASWNTVISGLVQGLRFHQAVEMFRDMQMGGFRADQFSLSSVLAAVVEVCGYAQGKEVHAHALRIGFASNVSVNNALIGFYTKRGSVEDAVGLFERMPVRDVISWTGMLTGFMEFGLVESAEEVFDQMPERNCIAYNALLAGLCQNGEGWRALELFRKMVEDCMELSDFTLTSVVNSCAMLSKVDVCVQIHGFVVKVGFGSNAWIEAALLDMYTKCGRMDDAHKMLDRWMHDQSRSIAWTSLIHGYARIGQPEEALSLFCKLHAEEDVIMDEVALATVIGICGTLGFENKGKQIHTCVIKSGFISDLGVGNAMVSMYSKCGNMKDAVKIFNLMPGHDVVSWNTLIAGYLLDRQGDMALSVWTTMEKKGILPDGITFVSILSSCRHTKSNSVDSCRRLFLSMRSCYSIEPTAEHYAAMVDVLGSWNCFEEAEKLIEDMPFKPNASVWRALLDSCRLRSKISVGKRAAQRILALEPQDPSSYILASNLYSASGRWHCSERLRQEMREKGLHKNPARSWIIHQNAIHSFYARDKSHPQTKDIYRGLEILIVECMKVGYVLDTSFVLHEVEEYQKKDFLFYHSAKLAAAYGLLMTVPGKPVRVVKNIHLCGDCHTFLKCASVATGREISLRDTTGFHCFRSNIHTYARDYGGFGGSEDHSWMVSLLHLQTMQETTTDGWHHALQGKIVYSLGDHYYFRKDLKILNLVTGMIHLFASWSESCCSLPTCSATGGFPMSCSL</sequence>
<dbReference type="EMBL" id="CM056819">
    <property type="protein sequence ID" value="KAJ8624620.1"/>
    <property type="molecule type" value="Genomic_DNA"/>
</dbReference>
<name>A0ACC2KUE2_PERAE</name>
<evidence type="ECO:0000313" key="1">
    <source>
        <dbReference type="EMBL" id="KAJ8624620.1"/>
    </source>
</evidence>
<protein>
    <submittedName>
        <fullName evidence="1">Uncharacterized protein</fullName>
    </submittedName>
</protein>
<comment type="caution">
    <text evidence="1">The sequence shown here is derived from an EMBL/GenBank/DDBJ whole genome shotgun (WGS) entry which is preliminary data.</text>
</comment>